<evidence type="ECO:0000313" key="8">
    <source>
        <dbReference type="Proteomes" id="UP000298416"/>
    </source>
</evidence>
<evidence type="ECO:0000256" key="5">
    <source>
        <dbReference type="ARBA" id="ARBA00023242"/>
    </source>
</evidence>
<comment type="subcellular location">
    <subcellularLocation>
        <location evidence="1">Nucleus</location>
    </subcellularLocation>
</comment>
<dbReference type="SUPFAM" id="SSF55455">
    <property type="entry name" value="SRF-like"/>
    <property type="match status" value="1"/>
</dbReference>
<sequence length="215" mass="24866">MGRGKLKMEMIEEEKSRILTMKKRKKGLIKKLHQLTTLCDVPACMIFHDPTTNSTSVWPEEDPDQVRSLIEAYKAKKNDPSGGVREYLLSNFFDQRQRQAEEELEKLRKNNVEGMFPTWDDHLNFMDDAQLRELAATVRGKAENHSQQRRRERNHCSMEFSDYSLIWRTTSGKNTAGKELNPRHNRMIIDHCCKGSRAGDGQKMAGPVEREEATA</sequence>
<dbReference type="GO" id="GO:0000981">
    <property type="term" value="F:DNA-binding transcription factor activity, RNA polymerase II-specific"/>
    <property type="evidence" value="ECO:0007669"/>
    <property type="project" value="TreeGrafter"/>
</dbReference>
<dbReference type="EMBL" id="PNBA02000001">
    <property type="protein sequence ID" value="KAG6435895.1"/>
    <property type="molecule type" value="Genomic_DNA"/>
</dbReference>
<dbReference type="PANTHER" id="PTHR11945:SF176">
    <property type="entry name" value="MADS-BOX TRANSCRIPTION FACTOR FAMILY PROTEIN"/>
    <property type="match status" value="1"/>
</dbReference>
<dbReference type="PRINTS" id="PR00404">
    <property type="entry name" value="MADSDOMAIN"/>
</dbReference>
<gene>
    <name evidence="7" type="ORF">SASPL_100776</name>
</gene>
<dbReference type="PROSITE" id="PS50066">
    <property type="entry name" value="MADS_BOX_2"/>
    <property type="match status" value="1"/>
</dbReference>
<evidence type="ECO:0000313" key="7">
    <source>
        <dbReference type="EMBL" id="KAG6435895.1"/>
    </source>
</evidence>
<comment type="caution">
    <text evidence="7">The sequence shown here is derived from an EMBL/GenBank/DDBJ whole genome shotgun (WGS) entry which is preliminary data.</text>
</comment>
<evidence type="ECO:0000256" key="2">
    <source>
        <dbReference type="ARBA" id="ARBA00023015"/>
    </source>
</evidence>
<keyword evidence="5" id="KW-0539">Nucleus</keyword>
<dbReference type="Gene3D" id="3.40.1810.10">
    <property type="entry name" value="Transcription factor, MADS-box"/>
    <property type="match status" value="1"/>
</dbReference>
<organism evidence="7">
    <name type="scientific">Salvia splendens</name>
    <name type="common">Scarlet sage</name>
    <dbReference type="NCBI Taxonomy" id="180675"/>
    <lineage>
        <taxon>Eukaryota</taxon>
        <taxon>Viridiplantae</taxon>
        <taxon>Streptophyta</taxon>
        <taxon>Embryophyta</taxon>
        <taxon>Tracheophyta</taxon>
        <taxon>Spermatophyta</taxon>
        <taxon>Magnoliopsida</taxon>
        <taxon>eudicotyledons</taxon>
        <taxon>Gunneridae</taxon>
        <taxon>Pentapetalae</taxon>
        <taxon>asterids</taxon>
        <taxon>lamiids</taxon>
        <taxon>Lamiales</taxon>
        <taxon>Lamiaceae</taxon>
        <taxon>Nepetoideae</taxon>
        <taxon>Mentheae</taxon>
        <taxon>Salviinae</taxon>
        <taxon>Salvia</taxon>
        <taxon>Salvia subgen. Calosphace</taxon>
        <taxon>core Calosphace</taxon>
    </lineage>
</organism>
<evidence type="ECO:0000256" key="4">
    <source>
        <dbReference type="ARBA" id="ARBA00023163"/>
    </source>
</evidence>
<reference evidence="7" key="1">
    <citation type="submission" date="2018-01" db="EMBL/GenBank/DDBJ databases">
        <authorList>
            <person name="Mao J.F."/>
        </authorList>
    </citation>
    <scope>NUCLEOTIDE SEQUENCE</scope>
    <source>
        <strain evidence="7">Huo1</strain>
        <tissue evidence="7">Leaf</tissue>
    </source>
</reference>
<dbReference type="InterPro" id="IPR002100">
    <property type="entry name" value="TF_MADSbox"/>
</dbReference>
<evidence type="ECO:0000256" key="3">
    <source>
        <dbReference type="ARBA" id="ARBA00023125"/>
    </source>
</evidence>
<keyword evidence="4" id="KW-0804">Transcription</keyword>
<dbReference type="AlphaFoldDB" id="A0A8X8YQG6"/>
<feature type="domain" description="MADS-box" evidence="6">
    <location>
        <begin position="1"/>
        <end position="46"/>
    </location>
</feature>
<proteinExistence type="predicted"/>
<dbReference type="GO" id="GO:0005634">
    <property type="term" value="C:nucleus"/>
    <property type="evidence" value="ECO:0007669"/>
    <property type="project" value="UniProtKB-SubCell"/>
</dbReference>
<evidence type="ECO:0000256" key="1">
    <source>
        <dbReference type="ARBA" id="ARBA00004123"/>
    </source>
</evidence>
<dbReference type="SMART" id="SM00432">
    <property type="entry name" value="MADS"/>
    <property type="match status" value="1"/>
</dbReference>
<protein>
    <recommendedName>
        <fullName evidence="6">MADS-box domain-containing protein</fullName>
    </recommendedName>
</protein>
<accession>A0A8X8YQG6</accession>
<reference evidence="7" key="2">
    <citation type="submission" date="2020-08" db="EMBL/GenBank/DDBJ databases">
        <title>Plant Genome Project.</title>
        <authorList>
            <person name="Zhang R.-G."/>
        </authorList>
    </citation>
    <scope>NUCLEOTIDE SEQUENCE</scope>
    <source>
        <strain evidence="7">Huo1</strain>
        <tissue evidence="7">Leaf</tissue>
    </source>
</reference>
<name>A0A8X8YQG6_SALSN</name>
<dbReference type="PANTHER" id="PTHR11945">
    <property type="entry name" value="MADS BOX PROTEIN"/>
    <property type="match status" value="1"/>
</dbReference>
<keyword evidence="2" id="KW-0805">Transcription regulation</keyword>
<dbReference type="Proteomes" id="UP000298416">
    <property type="component" value="Unassembled WGS sequence"/>
</dbReference>
<keyword evidence="8" id="KW-1185">Reference proteome</keyword>
<dbReference type="GO" id="GO:0046983">
    <property type="term" value="F:protein dimerization activity"/>
    <property type="evidence" value="ECO:0007669"/>
    <property type="project" value="InterPro"/>
</dbReference>
<dbReference type="GO" id="GO:0000978">
    <property type="term" value="F:RNA polymerase II cis-regulatory region sequence-specific DNA binding"/>
    <property type="evidence" value="ECO:0007669"/>
    <property type="project" value="TreeGrafter"/>
</dbReference>
<dbReference type="InterPro" id="IPR036879">
    <property type="entry name" value="TF_MADSbox_sf"/>
</dbReference>
<keyword evidence="3" id="KW-0238">DNA-binding</keyword>
<evidence type="ECO:0000259" key="6">
    <source>
        <dbReference type="PROSITE" id="PS50066"/>
    </source>
</evidence>
<dbReference type="Pfam" id="PF00319">
    <property type="entry name" value="SRF-TF"/>
    <property type="match status" value="1"/>
</dbReference>